<dbReference type="Proteomes" id="UP000663828">
    <property type="component" value="Unassembled WGS sequence"/>
</dbReference>
<evidence type="ECO:0000313" key="3">
    <source>
        <dbReference type="Proteomes" id="UP000663828"/>
    </source>
</evidence>
<comment type="caution">
    <text evidence="2">The sequence shown here is derived from an EMBL/GenBank/DDBJ whole genome shotgun (WGS) entry which is preliminary data.</text>
</comment>
<evidence type="ECO:0000313" key="2">
    <source>
        <dbReference type="EMBL" id="CAF1657218.1"/>
    </source>
</evidence>
<organism evidence="2 3">
    <name type="scientific">Adineta ricciae</name>
    <name type="common">Rotifer</name>
    <dbReference type="NCBI Taxonomy" id="249248"/>
    <lineage>
        <taxon>Eukaryota</taxon>
        <taxon>Metazoa</taxon>
        <taxon>Spiralia</taxon>
        <taxon>Gnathifera</taxon>
        <taxon>Rotifera</taxon>
        <taxon>Eurotatoria</taxon>
        <taxon>Bdelloidea</taxon>
        <taxon>Adinetida</taxon>
        <taxon>Adinetidae</taxon>
        <taxon>Adineta</taxon>
    </lineage>
</organism>
<feature type="region of interest" description="Disordered" evidence="1">
    <location>
        <begin position="1"/>
        <end position="21"/>
    </location>
</feature>
<keyword evidence="3" id="KW-1185">Reference proteome</keyword>
<name>A0A816ET84_ADIRI</name>
<dbReference type="EMBL" id="CAJNOR010010861">
    <property type="protein sequence ID" value="CAF1657218.1"/>
    <property type="molecule type" value="Genomic_DNA"/>
</dbReference>
<protein>
    <submittedName>
        <fullName evidence="2">Uncharacterized protein</fullName>
    </submittedName>
</protein>
<evidence type="ECO:0000256" key="1">
    <source>
        <dbReference type="SAM" id="MobiDB-lite"/>
    </source>
</evidence>
<sequence length="114" mass="12220">MQSTSSEQLAASSDGEGRNEGTSALNALQVLSESINDVYTQIIMARSVPAGTCRSLLESRRAVPEPTQISTDPVAGMIGLGNSQSEAVPLDDPKYWAIYHDLKGQQPNRDVNSK</sequence>
<gene>
    <name evidence="2" type="ORF">XAT740_LOCUS56151</name>
</gene>
<reference evidence="2" key="1">
    <citation type="submission" date="2021-02" db="EMBL/GenBank/DDBJ databases">
        <authorList>
            <person name="Nowell W R."/>
        </authorList>
    </citation>
    <scope>NUCLEOTIDE SEQUENCE</scope>
</reference>
<accession>A0A816ET84</accession>
<proteinExistence type="predicted"/>
<feature type="compositionally biased region" description="Polar residues" evidence="1">
    <location>
        <begin position="1"/>
        <end position="11"/>
    </location>
</feature>
<dbReference type="AlphaFoldDB" id="A0A816ET84"/>